<protein>
    <submittedName>
        <fullName evidence="1">Sigma factor G inhibitor Gin</fullName>
    </submittedName>
</protein>
<evidence type="ECO:0000313" key="1">
    <source>
        <dbReference type="EMBL" id="WAH37307.1"/>
    </source>
</evidence>
<reference evidence="1" key="1">
    <citation type="submission" date="2022-08" db="EMBL/GenBank/DDBJ databases">
        <title>Alicyclobacillus dauci DSM2870, complete genome.</title>
        <authorList>
            <person name="Wang Q."/>
            <person name="Cai R."/>
            <person name="Wang Z."/>
        </authorList>
    </citation>
    <scope>NUCLEOTIDE SEQUENCE</scope>
    <source>
        <strain evidence="1">DSM 28700</strain>
    </source>
</reference>
<dbReference type="Proteomes" id="UP001164803">
    <property type="component" value="Chromosome"/>
</dbReference>
<dbReference type="Pfam" id="PF10764">
    <property type="entry name" value="Gin"/>
    <property type="match status" value="1"/>
</dbReference>
<evidence type="ECO:0000313" key="2">
    <source>
        <dbReference type="Proteomes" id="UP001164803"/>
    </source>
</evidence>
<name>A0ABY6Z380_9BACL</name>
<accession>A0ABY6Z380</accession>
<sequence>METKPSAASECIICHEVKLQGIRICGQFICSTCEQDIVHSDVQDARYQHYVNEMKRIWWSALALDSNNTQV</sequence>
<dbReference type="InterPro" id="IPR019700">
    <property type="entry name" value="Sigma-G_inhibitor_Gin"/>
</dbReference>
<dbReference type="RefSeq" id="WP_268044782.1">
    <property type="nucleotide sequence ID" value="NZ_CP104064.1"/>
</dbReference>
<organism evidence="1 2">
    <name type="scientific">Alicyclobacillus dauci</name>
    <dbReference type="NCBI Taxonomy" id="1475485"/>
    <lineage>
        <taxon>Bacteria</taxon>
        <taxon>Bacillati</taxon>
        <taxon>Bacillota</taxon>
        <taxon>Bacilli</taxon>
        <taxon>Bacillales</taxon>
        <taxon>Alicyclobacillaceae</taxon>
        <taxon>Alicyclobacillus</taxon>
    </lineage>
</organism>
<dbReference type="EMBL" id="CP104064">
    <property type="protein sequence ID" value="WAH37307.1"/>
    <property type="molecule type" value="Genomic_DNA"/>
</dbReference>
<proteinExistence type="predicted"/>
<gene>
    <name evidence="1" type="ORF">NZD86_01810</name>
</gene>
<keyword evidence="2" id="KW-1185">Reference proteome</keyword>